<dbReference type="PROSITE" id="PS50893">
    <property type="entry name" value="ABC_TRANSPORTER_2"/>
    <property type="match status" value="1"/>
</dbReference>
<evidence type="ECO:0000259" key="12">
    <source>
        <dbReference type="PROSITE" id="PS50929"/>
    </source>
</evidence>
<evidence type="ECO:0000313" key="14">
    <source>
        <dbReference type="Proteomes" id="UP000759131"/>
    </source>
</evidence>
<evidence type="ECO:0000256" key="9">
    <source>
        <dbReference type="SAM" id="MobiDB-lite"/>
    </source>
</evidence>
<keyword evidence="8 10" id="KW-0472">Membrane</keyword>
<evidence type="ECO:0000256" key="1">
    <source>
        <dbReference type="ARBA" id="ARBA00004141"/>
    </source>
</evidence>
<dbReference type="Gene3D" id="3.40.50.300">
    <property type="entry name" value="P-loop containing nucleotide triphosphate hydrolases"/>
    <property type="match status" value="2"/>
</dbReference>
<dbReference type="GO" id="GO:0005524">
    <property type="term" value="F:ATP binding"/>
    <property type="evidence" value="ECO:0007669"/>
    <property type="project" value="UniProtKB-KW"/>
</dbReference>
<evidence type="ECO:0000259" key="11">
    <source>
        <dbReference type="PROSITE" id="PS50893"/>
    </source>
</evidence>
<dbReference type="EMBL" id="OC855566">
    <property type="protein sequence ID" value="CAD7622245.1"/>
    <property type="molecule type" value="Genomic_DNA"/>
</dbReference>
<organism evidence="13">
    <name type="scientific">Medioppia subpectinata</name>
    <dbReference type="NCBI Taxonomy" id="1979941"/>
    <lineage>
        <taxon>Eukaryota</taxon>
        <taxon>Metazoa</taxon>
        <taxon>Ecdysozoa</taxon>
        <taxon>Arthropoda</taxon>
        <taxon>Chelicerata</taxon>
        <taxon>Arachnida</taxon>
        <taxon>Acari</taxon>
        <taxon>Acariformes</taxon>
        <taxon>Sarcoptiformes</taxon>
        <taxon>Oribatida</taxon>
        <taxon>Brachypylina</taxon>
        <taxon>Oppioidea</taxon>
        <taxon>Oppiidae</taxon>
        <taxon>Medioppia</taxon>
    </lineage>
</organism>
<dbReference type="Pfam" id="PF00005">
    <property type="entry name" value="ABC_tran"/>
    <property type="match status" value="2"/>
</dbReference>
<feature type="domain" description="ABC transporter" evidence="11">
    <location>
        <begin position="37"/>
        <end position="269"/>
    </location>
</feature>
<dbReference type="EMBL" id="CAJPIZ010000991">
    <property type="protein sequence ID" value="CAG2102675.1"/>
    <property type="molecule type" value="Genomic_DNA"/>
</dbReference>
<feature type="non-terminal residue" evidence="13">
    <location>
        <position position="794"/>
    </location>
</feature>
<keyword evidence="14" id="KW-1185">Reference proteome</keyword>
<dbReference type="GO" id="GO:0140359">
    <property type="term" value="F:ABC-type transporter activity"/>
    <property type="evidence" value="ECO:0007669"/>
    <property type="project" value="InterPro"/>
</dbReference>
<feature type="transmembrane region" description="Helical" evidence="10">
    <location>
        <begin position="625"/>
        <end position="648"/>
    </location>
</feature>
<evidence type="ECO:0000256" key="10">
    <source>
        <dbReference type="SAM" id="Phobius"/>
    </source>
</evidence>
<dbReference type="CDD" id="cd18580">
    <property type="entry name" value="ABC_6TM_ABCC_D2"/>
    <property type="match status" value="1"/>
</dbReference>
<proteinExistence type="predicted"/>
<evidence type="ECO:0000256" key="2">
    <source>
        <dbReference type="ARBA" id="ARBA00022448"/>
    </source>
</evidence>
<dbReference type="InterPro" id="IPR027417">
    <property type="entry name" value="P-loop_NTPase"/>
</dbReference>
<dbReference type="PANTHER" id="PTHR24223">
    <property type="entry name" value="ATP-BINDING CASSETTE SUB-FAMILY C"/>
    <property type="match status" value="1"/>
</dbReference>
<evidence type="ECO:0000313" key="13">
    <source>
        <dbReference type="EMBL" id="CAD7622245.1"/>
    </source>
</evidence>
<accession>A0A7R9PVI3</accession>
<sequence length="794" mass="90195">MTRALVSFRRIRKYLSCEELDSSLGSDETMSGRRDKLRDDRYAASLMNCSFGWNLEEEPILKEISINIKKGSFVAIVGRVGSGKSSLFSALMGDMYRRAGERNVLNGSVSYVPQSAWIQNLTLRQNIVFVSDYESDKYERVVKACALETDFNLLPAKDMTEIGEKGINLSGGQKHRVSLARAVYQDSDIYLLDDPLAAVDAHVGQHLFQEVIGPKGLLKKKTRILATHHISFLKDADQILVMKDGKIVDSGGYEELSERGMLSEEVLNESDNKSIGSEDKMSRQTSHMSGNESIGQLSRQISRQMSRQTSRLLSPQLSIRSDSTEPKAETLKERLEREAESDQLIDEESQQFGSIKYTVYLDYLKRIPLLFVVIPLLCAFMFNMCEVGANYWLNIWTTKNSNTTAEEEKTNRNEFLIIYLSAILLDAIFVLVMQVIMRYGALKASEVMHKDMLYCILRTPLSFFDTTPLGRIINRFNRDFAKIDEEIPFCMTESVMTFIWFVLILGVIVYTNAYMAILILIVSVLFVFLYRIYLWTSRQLTRLEAITKSPIYSHFNESISGAVSIRVYNVQQMFTEKLQNFIDINTNIERHQYSTQMWIDIWTSIFGQLITLSTALFVVLQRGVISPGLAGFVLIYSVDVINSISWALKNTADLETEMVCVERVREYSELDSEKSWQSTDAYKPSDDWPTSSSIDFINYSASYRPGLEPVLKELNFRIESGEKVGIVGRTGAGKSSITLALFRIIEPTFGQILIDGVDVTRIGLHDLRSKLTIIPQEPNLFAGTLRLNLDPFEE</sequence>
<dbReference type="CDD" id="cd03250">
    <property type="entry name" value="ABCC_MRP_domain1"/>
    <property type="match status" value="1"/>
</dbReference>
<feature type="compositionally biased region" description="Basic and acidic residues" evidence="9">
    <location>
        <begin position="322"/>
        <end position="340"/>
    </location>
</feature>
<feature type="domain" description="ABC transmembrane type-1" evidence="12">
    <location>
        <begin position="376"/>
        <end position="656"/>
    </location>
</feature>
<feature type="transmembrane region" description="Helical" evidence="10">
    <location>
        <begin position="487"/>
        <end position="508"/>
    </location>
</feature>
<feature type="transmembrane region" description="Helical" evidence="10">
    <location>
        <begin position="597"/>
        <end position="619"/>
    </location>
</feature>
<dbReference type="FunFam" id="3.40.50.300:FF:000997">
    <property type="entry name" value="Multidrug resistance-associated protein 1"/>
    <property type="match status" value="1"/>
</dbReference>
<feature type="region of interest" description="Disordered" evidence="9">
    <location>
        <begin position="258"/>
        <end position="343"/>
    </location>
</feature>
<feature type="transmembrane region" description="Helical" evidence="10">
    <location>
        <begin position="514"/>
        <end position="533"/>
    </location>
</feature>
<dbReference type="AlphaFoldDB" id="A0A7R9PVI3"/>
<dbReference type="FunFam" id="1.20.1560.10:FF:000013">
    <property type="entry name" value="ABC transporter C family member 2"/>
    <property type="match status" value="1"/>
</dbReference>
<protein>
    <submittedName>
        <fullName evidence="13">Uncharacterized protein</fullName>
    </submittedName>
</protein>
<dbReference type="SUPFAM" id="SSF90123">
    <property type="entry name" value="ABC transporter transmembrane region"/>
    <property type="match status" value="1"/>
</dbReference>
<evidence type="ECO:0000256" key="6">
    <source>
        <dbReference type="ARBA" id="ARBA00022840"/>
    </source>
</evidence>
<dbReference type="SMART" id="SM00382">
    <property type="entry name" value="AAA"/>
    <property type="match status" value="1"/>
</dbReference>
<keyword evidence="3 10" id="KW-0812">Transmembrane</keyword>
<dbReference type="OrthoDB" id="6514936at2759"/>
<evidence type="ECO:0000256" key="3">
    <source>
        <dbReference type="ARBA" id="ARBA00022692"/>
    </source>
</evidence>
<evidence type="ECO:0000256" key="5">
    <source>
        <dbReference type="ARBA" id="ARBA00022741"/>
    </source>
</evidence>
<keyword evidence="4" id="KW-0677">Repeat</keyword>
<keyword evidence="6" id="KW-0067">ATP-binding</keyword>
<dbReference type="InterPro" id="IPR003593">
    <property type="entry name" value="AAA+_ATPase"/>
</dbReference>
<gene>
    <name evidence="13" type="ORF">OSB1V03_LOCUS2710</name>
</gene>
<dbReference type="Gene3D" id="1.20.1560.10">
    <property type="entry name" value="ABC transporter type 1, transmembrane domain"/>
    <property type="match status" value="1"/>
</dbReference>
<feature type="compositionally biased region" description="Basic and acidic residues" evidence="9">
    <location>
        <begin position="270"/>
        <end position="282"/>
    </location>
</feature>
<evidence type="ECO:0000256" key="7">
    <source>
        <dbReference type="ARBA" id="ARBA00022989"/>
    </source>
</evidence>
<dbReference type="GO" id="GO:0016020">
    <property type="term" value="C:membrane"/>
    <property type="evidence" value="ECO:0007669"/>
    <property type="project" value="UniProtKB-SubCell"/>
</dbReference>
<keyword evidence="2" id="KW-0813">Transport</keyword>
<dbReference type="InterPro" id="IPR050173">
    <property type="entry name" value="ABC_transporter_C-like"/>
</dbReference>
<dbReference type="InterPro" id="IPR044726">
    <property type="entry name" value="ABCC_6TM_D2"/>
</dbReference>
<dbReference type="Proteomes" id="UP000759131">
    <property type="component" value="Unassembled WGS sequence"/>
</dbReference>
<dbReference type="FunFam" id="3.40.50.300:FF:002586">
    <property type="entry name" value="Putative abc transporter c family member"/>
    <property type="match status" value="1"/>
</dbReference>
<feature type="transmembrane region" description="Helical" evidence="10">
    <location>
        <begin position="416"/>
        <end position="436"/>
    </location>
</feature>
<keyword evidence="5" id="KW-0547">Nucleotide-binding</keyword>
<name>A0A7R9PVI3_9ACAR</name>
<dbReference type="GO" id="GO:0016887">
    <property type="term" value="F:ATP hydrolysis activity"/>
    <property type="evidence" value="ECO:0007669"/>
    <property type="project" value="InterPro"/>
</dbReference>
<evidence type="ECO:0000256" key="8">
    <source>
        <dbReference type="ARBA" id="ARBA00023136"/>
    </source>
</evidence>
<dbReference type="Pfam" id="PF00664">
    <property type="entry name" value="ABC_membrane"/>
    <property type="match status" value="1"/>
</dbReference>
<dbReference type="InterPro" id="IPR036640">
    <property type="entry name" value="ABC1_TM_sf"/>
</dbReference>
<comment type="subcellular location">
    <subcellularLocation>
        <location evidence="1">Membrane</location>
        <topology evidence="1">Multi-pass membrane protein</topology>
    </subcellularLocation>
</comment>
<feature type="transmembrane region" description="Helical" evidence="10">
    <location>
        <begin position="369"/>
        <end position="393"/>
    </location>
</feature>
<reference evidence="13" key="1">
    <citation type="submission" date="2020-11" db="EMBL/GenBank/DDBJ databases">
        <authorList>
            <person name="Tran Van P."/>
        </authorList>
    </citation>
    <scope>NUCLEOTIDE SEQUENCE</scope>
</reference>
<evidence type="ECO:0000256" key="4">
    <source>
        <dbReference type="ARBA" id="ARBA00022737"/>
    </source>
</evidence>
<dbReference type="PANTHER" id="PTHR24223:SF415">
    <property type="entry name" value="FI20190P1"/>
    <property type="match status" value="1"/>
</dbReference>
<dbReference type="InterPro" id="IPR003439">
    <property type="entry name" value="ABC_transporter-like_ATP-bd"/>
</dbReference>
<dbReference type="PROSITE" id="PS50929">
    <property type="entry name" value="ABC_TM1F"/>
    <property type="match status" value="1"/>
</dbReference>
<dbReference type="InterPro" id="IPR011527">
    <property type="entry name" value="ABC1_TM_dom"/>
</dbReference>
<feature type="compositionally biased region" description="Polar residues" evidence="9">
    <location>
        <begin position="283"/>
        <end position="321"/>
    </location>
</feature>
<dbReference type="SUPFAM" id="SSF52540">
    <property type="entry name" value="P-loop containing nucleoside triphosphate hydrolases"/>
    <property type="match status" value="2"/>
</dbReference>
<keyword evidence="7 10" id="KW-1133">Transmembrane helix</keyword>